<dbReference type="AlphaFoldDB" id="A0A1M5NTD0"/>
<feature type="domain" description="Outer membrane protein beta-barrel" evidence="5">
    <location>
        <begin position="296"/>
        <end position="741"/>
    </location>
</feature>
<feature type="signal peptide" evidence="4">
    <location>
        <begin position="1"/>
        <end position="18"/>
    </location>
</feature>
<dbReference type="Gene3D" id="2.40.170.20">
    <property type="entry name" value="TonB-dependent receptor, beta-barrel domain"/>
    <property type="match status" value="1"/>
</dbReference>
<dbReference type="InterPro" id="IPR036942">
    <property type="entry name" value="Beta-barrel_TonB_sf"/>
</dbReference>
<evidence type="ECO:0000313" key="7">
    <source>
        <dbReference type="Proteomes" id="UP000184047"/>
    </source>
</evidence>
<gene>
    <name evidence="6" type="ORF">SAMN05421866_1550</name>
</gene>
<dbReference type="InterPro" id="IPR041700">
    <property type="entry name" value="OMP_b-brl_3"/>
</dbReference>
<evidence type="ECO:0000256" key="1">
    <source>
        <dbReference type="ARBA" id="ARBA00004442"/>
    </source>
</evidence>
<dbReference type="SUPFAM" id="SSF56935">
    <property type="entry name" value="Porins"/>
    <property type="match status" value="1"/>
</dbReference>
<evidence type="ECO:0000256" key="3">
    <source>
        <dbReference type="ARBA" id="ARBA00023237"/>
    </source>
</evidence>
<keyword evidence="4" id="KW-0732">Signal</keyword>
<dbReference type="InterPro" id="IPR037066">
    <property type="entry name" value="Plug_dom_sf"/>
</dbReference>
<dbReference type="GO" id="GO:0009279">
    <property type="term" value="C:cell outer membrane"/>
    <property type="evidence" value="ECO:0007669"/>
    <property type="project" value="UniProtKB-SubCell"/>
</dbReference>
<evidence type="ECO:0000256" key="4">
    <source>
        <dbReference type="SAM" id="SignalP"/>
    </source>
</evidence>
<feature type="chain" id="PRO_5009912688" evidence="4">
    <location>
        <begin position="19"/>
        <end position="766"/>
    </location>
</feature>
<dbReference type="PANTHER" id="PTHR40980">
    <property type="entry name" value="PLUG DOMAIN-CONTAINING PROTEIN"/>
    <property type="match status" value="1"/>
</dbReference>
<name>A0A1M5NTD0_9FLAO</name>
<organism evidence="6 7">
    <name type="scientific">Chryseobacterium oranimense</name>
    <dbReference type="NCBI Taxonomy" id="421058"/>
    <lineage>
        <taxon>Bacteria</taxon>
        <taxon>Pseudomonadati</taxon>
        <taxon>Bacteroidota</taxon>
        <taxon>Flavobacteriia</taxon>
        <taxon>Flavobacteriales</taxon>
        <taxon>Weeksellaceae</taxon>
        <taxon>Chryseobacterium group</taxon>
        <taxon>Chryseobacterium</taxon>
    </lineage>
</organism>
<keyword evidence="2" id="KW-0472">Membrane</keyword>
<keyword evidence="3" id="KW-0998">Cell outer membrane</keyword>
<dbReference type="Gene3D" id="2.170.130.10">
    <property type="entry name" value="TonB-dependent receptor, plug domain"/>
    <property type="match status" value="1"/>
</dbReference>
<dbReference type="Proteomes" id="UP000184047">
    <property type="component" value="Unassembled WGS sequence"/>
</dbReference>
<reference evidence="7" key="1">
    <citation type="submission" date="2016-11" db="EMBL/GenBank/DDBJ databases">
        <authorList>
            <person name="Varghese N."/>
            <person name="Submissions S."/>
        </authorList>
    </citation>
    <scope>NUCLEOTIDE SEQUENCE [LARGE SCALE GENOMIC DNA]</scope>
    <source>
        <strain evidence="7">DSM 19055</strain>
    </source>
</reference>
<accession>A0A1M5NTD0</accession>
<dbReference type="OrthoDB" id="8764943at2"/>
<dbReference type="eggNOG" id="COG1629">
    <property type="taxonomic scope" value="Bacteria"/>
</dbReference>
<dbReference type="Pfam" id="PF14905">
    <property type="entry name" value="OMP_b-brl_3"/>
    <property type="match status" value="1"/>
</dbReference>
<dbReference type="EMBL" id="FQWT01000002">
    <property type="protein sequence ID" value="SHG92449.1"/>
    <property type="molecule type" value="Genomic_DNA"/>
</dbReference>
<sequence>MKKIIILAAAISGSVVFAQEKKSDTIKTKSIEGVTITKQVFKKQSDRFVYDVAASPVAKGNTTFDLLKQTPLLSSTDDKTLKIAGKNNALIYINGRKTNMDAESLVQFLKNTPAENIQKIEVITVPGSEYQVESSDGIINIVLKKKMSDGLSGNMRMSNSQNKYNASSAAFSVNYRKDKLGISANLNGGESIEAQTYTLRNGNSLSSNESKGDINDPNKNLGGYLNIDYQLTDNSNLALTWNTWANRSYNSTVDLYNTIRSYDADSKDYIYNYSNSKNNENSRSYNNSLNLNYELKTDSLGSKLNLNAAYLNYKRFQYTDNRTLLPDTSGNYTLPGRQVIQDLPQIINNFSGMADYIQKFKNDFTVSVGGNYNKTKTDNDTKNYTYEFDKKGQPIKQKPEPNHFIYDESIYGVYLTLEKKFSDKLSGKVGTRYEITHSLGTSDNAPTADLQRIERNYNNLLPYLSLNYAINDKNNISYAFSSRMRRPSFWEINPVRNILTENNYTQNNPFVKASSTYNQELTYMYKNSYFLILNHSYFKDVITQVPLQRDILKPRIDAQGNPVTGPDGNPIMDPHTQLRYIRTNFGDKQEMSAMVGIQKSLFKQYWTTNFNIGAQHNINNGSLSIDPTSGDVFPTYENKRRSTSIVIQTNNTIRLDKKKTWFAGVNYFFVDKQQIELGVLRNLMSLDLSLKKIWNDWTFALNVNDVLKTNIIEIEDYQDNGNYNYIHQNRYNRGMTLSITYNFGNQKVKKVRDIEGASDAIKSRTR</sequence>
<evidence type="ECO:0000259" key="5">
    <source>
        <dbReference type="Pfam" id="PF14905"/>
    </source>
</evidence>
<evidence type="ECO:0000313" key="6">
    <source>
        <dbReference type="EMBL" id="SHG92449.1"/>
    </source>
</evidence>
<dbReference type="PANTHER" id="PTHR40980:SF4">
    <property type="entry name" value="TONB-DEPENDENT RECEPTOR-LIKE BETA-BARREL DOMAIN-CONTAINING PROTEIN"/>
    <property type="match status" value="1"/>
</dbReference>
<comment type="subcellular location">
    <subcellularLocation>
        <location evidence="1">Cell outer membrane</location>
    </subcellularLocation>
</comment>
<proteinExistence type="predicted"/>
<dbReference type="STRING" id="421058.SAMN05421866_1550"/>
<evidence type="ECO:0000256" key="2">
    <source>
        <dbReference type="ARBA" id="ARBA00023136"/>
    </source>
</evidence>
<keyword evidence="7" id="KW-1185">Reference proteome</keyword>
<protein>
    <submittedName>
        <fullName evidence="6">Outer membrane protein beta-barrel family protein</fullName>
    </submittedName>
</protein>